<dbReference type="Pfam" id="PF05257">
    <property type="entry name" value="CHAP"/>
    <property type="match status" value="1"/>
</dbReference>
<sequence length="330" mass="34513">MGTVAGMLTEARKLLGLAESPPGSNHNYVTAWYGFDGPWCDMSVSYIAAQSGNLSAVMGKFAYTVAHAQAFANAGRWHYGLGGIRPGDIVFFDWGGSGSIANIDHVGIVEAVRSNGTIVTLEGNTSDMFLRRVRSNCIVGYGRPAYGDASPMPATDGMLRLGSTGNAVKKLQGNLNTVMKSGLTVDGQFGPLTDAAVRAFQSKYRLEVDGIYGPKSAAMMKAALAGKATPVKPTPKPPTGALVVDGIFGPSTCAALQRALNKHGASLVVDGSMGPLTNRALQKYLGVAQDGIVGSITVKALQKKVGATQDGIWGPDTTRKLQTKLNANTF</sequence>
<dbReference type="InterPro" id="IPR038765">
    <property type="entry name" value="Papain-like_cys_pep_sf"/>
</dbReference>
<evidence type="ECO:0008006" key="5">
    <source>
        <dbReference type="Google" id="ProtNLM"/>
    </source>
</evidence>
<feature type="domain" description="Peptidoglycan binding-like" evidence="1">
    <location>
        <begin position="164"/>
        <end position="220"/>
    </location>
</feature>
<gene>
    <name evidence="3" type="ORF">GCM10007977_054180</name>
</gene>
<feature type="domain" description="Peptidase C51" evidence="2">
    <location>
        <begin position="32"/>
        <end position="124"/>
    </location>
</feature>
<keyword evidence="4" id="KW-1185">Reference proteome</keyword>
<dbReference type="Pfam" id="PF01471">
    <property type="entry name" value="PG_binding_1"/>
    <property type="match status" value="1"/>
</dbReference>
<dbReference type="InterPro" id="IPR007921">
    <property type="entry name" value="CHAP_dom"/>
</dbReference>
<dbReference type="InterPro" id="IPR036366">
    <property type="entry name" value="PGBDSf"/>
</dbReference>
<accession>A0A917TYV5</accession>
<dbReference type="Gene3D" id="3.90.1720.10">
    <property type="entry name" value="endopeptidase domain like (from Nostoc punctiforme)"/>
    <property type="match status" value="1"/>
</dbReference>
<dbReference type="EMBL" id="BMPI01000028">
    <property type="protein sequence ID" value="GGM45702.1"/>
    <property type="molecule type" value="Genomic_DNA"/>
</dbReference>
<dbReference type="Gene3D" id="1.10.101.10">
    <property type="entry name" value="PGBD-like superfamily/PGBD"/>
    <property type="match status" value="2"/>
</dbReference>
<evidence type="ECO:0000313" key="3">
    <source>
        <dbReference type="EMBL" id="GGM45702.1"/>
    </source>
</evidence>
<comment type="caution">
    <text evidence="3">The sequence shown here is derived from an EMBL/GenBank/DDBJ whole genome shotgun (WGS) entry which is preliminary data.</text>
</comment>
<dbReference type="AlphaFoldDB" id="A0A917TYV5"/>
<name>A0A917TYV5_9ACTN</name>
<reference evidence="3" key="1">
    <citation type="journal article" date="2014" name="Int. J. Syst. Evol. Microbiol.">
        <title>Complete genome sequence of Corynebacterium casei LMG S-19264T (=DSM 44701T), isolated from a smear-ripened cheese.</title>
        <authorList>
            <consortium name="US DOE Joint Genome Institute (JGI-PGF)"/>
            <person name="Walter F."/>
            <person name="Albersmeier A."/>
            <person name="Kalinowski J."/>
            <person name="Ruckert C."/>
        </authorList>
    </citation>
    <scope>NUCLEOTIDE SEQUENCE</scope>
    <source>
        <strain evidence="3">JCM 19831</strain>
    </source>
</reference>
<organism evidence="3 4">
    <name type="scientific">Dactylosporangium sucinum</name>
    <dbReference type="NCBI Taxonomy" id="1424081"/>
    <lineage>
        <taxon>Bacteria</taxon>
        <taxon>Bacillati</taxon>
        <taxon>Actinomycetota</taxon>
        <taxon>Actinomycetes</taxon>
        <taxon>Micromonosporales</taxon>
        <taxon>Micromonosporaceae</taxon>
        <taxon>Dactylosporangium</taxon>
    </lineage>
</organism>
<dbReference type="Proteomes" id="UP000642070">
    <property type="component" value="Unassembled WGS sequence"/>
</dbReference>
<dbReference type="SUPFAM" id="SSF47090">
    <property type="entry name" value="PGBD-like"/>
    <property type="match status" value="2"/>
</dbReference>
<dbReference type="InterPro" id="IPR036365">
    <property type="entry name" value="PGBD-like_sf"/>
</dbReference>
<proteinExistence type="predicted"/>
<dbReference type="InterPro" id="IPR002477">
    <property type="entry name" value="Peptidoglycan-bd-like"/>
</dbReference>
<dbReference type="SUPFAM" id="SSF54001">
    <property type="entry name" value="Cysteine proteinases"/>
    <property type="match status" value="1"/>
</dbReference>
<evidence type="ECO:0000259" key="1">
    <source>
        <dbReference type="Pfam" id="PF01471"/>
    </source>
</evidence>
<reference evidence="3" key="2">
    <citation type="submission" date="2020-09" db="EMBL/GenBank/DDBJ databases">
        <authorList>
            <person name="Sun Q."/>
            <person name="Ohkuma M."/>
        </authorList>
    </citation>
    <scope>NUCLEOTIDE SEQUENCE</scope>
    <source>
        <strain evidence="3">JCM 19831</strain>
    </source>
</reference>
<evidence type="ECO:0000313" key="4">
    <source>
        <dbReference type="Proteomes" id="UP000642070"/>
    </source>
</evidence>
<protein>
    <recommendedName>
        <fullName evidence="5">CHAP domain-containing protein</fullName>
    </recommendedName>
</protein>
<evidence type="ECO:0000259" key="2">
    <source>
        <dbReference type="Pfam" id="PF05257"/>
    </source>
</evidence>